<dbReference type="CDD" id="cd03768">
    <property type="entry name" value="SR_ResInv"/>
    <property type="match status" value="1"/>
</dbReference>
<keyword evidence="1" id="KW-0229">DNA integration</keyword>
<dbReference type="SMART" id="SM00857">
    <property type="entry name" value="Resolvase"/>
    <property type="match status" value="1"/>
</dbReference>
<evidence type="ECO:0000313" key="7">
    <source>
        <dbReference type="EMBL" id="MCF8589917.1"/>
    </source>
</evidence>
<keyword evidence="8" id="KW-1185">Reference proteome</keyword>
<protein>
    <submittedName>
        <fullName evidence="7">Recombinase family protein</fullName>
    </submittedName>
</protein>
<reference evidence="7 8" key="1">
    <citation type="submission" date="2022-01" db="EMBL/GenBank/DDBJ databases">
        <authorList>
            <person name="Huang Y."/>
        </authorList>
    </citation>
    <scope>NUCLEOTIDE SEQUENCE [LARGE SCALE GENOMIC DNA]</scope>
    <source>
        <strain evidence="7 8">HY366</strain>
    </source>
</reference>
<dbReference type="Proteomes" id="UP001200110">
    <property type="component" value="Unassembled WGS sequence"/>
</dbReference>
<feature type="active site" description="O-(5'-phospho-DNA)-serine intermediate" evidence="4">
    <location>
        <position position="11"/>
    </location>
</feature>
<sequence length="198" mass="21436">MSRVAFYARVSTKGQSLNQQRDALAAARITPDREFSEKLSGTAGVERPQYTAAVQWLHEGGEGGTLVVAAIDRLGRSVAEVAATVAELAAAGIAVRSLRDGVDTSTSAGRLVANVMINLAEYELEVGRERRAASRSARKARGLNATKPHKMSATARREIAERYRDGEPLQHLMSVYGVGRSTVLRYARDHDCLRGNTL</sequence>
<evidence type="ECO:0000256" key="3">
    <source>
        <dbReference type="ARBA" id="ARBA00023172"/>
    </source>
</evidence>
<dbReference type="InterPro" id="IPR050639">
    <property type="entry name" value="SSR_resolvase"/>
</dbReference>
<gene>
    <name evidence="7" type="ORF">L5G33_15800</name>
</gene>
<evidence type="ECO:0000256" key="4">
    <source>
        <dbReference type="PROSITE-ProRule" id="PRU10137"/>
    </source>
</evidence>
<proteinExistence type="predicted"/>
<feature type="domain" description="Resolvase/invertase-type recombinase catalytic" evidence="6">
    <location>
        <begin position="3"/>
        <end position="142"/>
    </location>
</feature>
<evidence type="ECO:0000313" key="8">
    <source>
        <dbReference type="Proteomes" id="UP001200110"/>
    </source>
</evidence>
<keyword evidence="2" id="KW-0238">DNA-binding</keyword>
<dbReference type="InterPro" id="IPR036162">
    <property type="entry name" value="Resolvase-like_N_sf"/>
</dbReference>
<evidence type="ECO:0000259" key="6">
    <source>
        <dbReference type="PROSITE" id="PS51736"/>
    </source>
</evidence>
<dbReference type="PANTHER" id="PTHR30461">
    <property type="entry name" value="DNA-INVERTASE FROM LAMBDOID PROPHAGE"/>
    <property type="match status" value="1"/>
</dbReference>
<evidence type="ECO:0000256" key="2">
    <source>
        <dbReference type="ARBA" id="ARBA00023125"/>
    </source>
</evidence>
<organism evidence="7 8">
    <name type="scientific">Gordonia liuliyuniae</name>
    <dbReference type="NCBI Taxonomy" id="2911517"/>
    <lineage>
        <taxon>Bacteria</taxon>
        <taxon>Bacillati</taxon>
        <taxon>Actinomycetota</taxon>
        <taxon>Actinomycetes</taxon>
        <taxon>Mycobacteriales</taxon>
        <taxon>Gordoniaceae</taxon>
        <taxon>Gordonia</taxon>
    </lineage>
</organism>
<dbReference type="InterPro" id="IPR006118">
    <property type="entry name" value="Recombinase_CS"/>
</dbReference>
<keyword evidence="3" id="KW-0233">DNA recombination</keyword>
<dbReference type="Gene3D" id="1.10.10.60">
    <property type="entry name" value="Homeodomain-like"/>
    <property type="match status" value="1"/>
</dbReference>
<evidence type="ECO:0000256" key="5">
    <source>
        <dbReference type="SAM" id="MobiDB-lite"/>
    </source>
</evidence>
<accession>A0ABS9IWR6</accession>
<dbReference type="InterPro" id="IPR006119">
    <property type="entry name" value="Resolv_N"/>
</dbReference>
<dbReference type="RefSeq" id="WP_236999134.1">
    <property type="nucleotide sequence ID" value="NZ_JAKKOR010000011.1"/>
</dbReference>
<dbReference type="PROSITE" id="PS51736">
    <property type="entry name" value="RECOMBINASES_3"/>
    <property type="match status" value="1"/>
</dbReference>
<dbReference type="SUPFAM" id="SSF53041">
    <property type="entry name" value="Resolvase-like"/>
    <property type="match status" value="1"/>
</dbReference>
<dbReference type="EMBL" id="JAKKOR010000011">
    <property type="protein sequence ID" value="MCF8589917.1"/>
    <property type="molecule type" value="Genomic_DNA"/>
</dbReference>
<comment type="caution">
    <text evidence="7">The sequence shown here is derived from an EMBL/GenBank/DDBJ whole genome shotgun (WGS) entry which is preliminary data.</text>
</comment>
<dbReference type="Pfam" id="PF00239">
    <property type="entry name" value="Resolvase"/>
    <property type="match status" value="1"/>
</dbReference>
<name>A0ABS9IWR6_9ACTN</name>
<feature type="region of interest" description="Disordered" evidence="5">
    <location>
        <begin position="133"/>
        <end position="155"/>
    </location>
</feature>
<dbReference type="PROSITE" id="PS00397">
    <property type="entry name" value="RECOMBINASES_1"/>
    <property type="match status" value="1"/>
</dbReference>
<evidence type="ECO:0000256" key="1">
    <source>
        <dbReference type="ARBA" id="ARBA00022908"/>
    </source>
</evidence>
<dbReference type="Gene3D" id="3.40.50.1390">
    <property type="entry name" value="Resolvase, N-terminal catalytic domain"/>
    <property type="match status" value="1"/>
</dbReference>
<dbReference type="PANTHER" id="PTHR30461:SF2">
    <property type="entry name" value="SERINE RECOMBINASE PINE-RELATED"/>
    <property type="match status" value="1"/>
</dbReference>